<organism evidence="2 3">
    <name type="scientific">Alosa alosa</name>
    <name type="common">allis shad</name>
    <dbReference type="NCBI Taxonomy" id="278164"/>
    <lineage>
        <taxon>Eukaryota</taxon>
        <taxon>Metazoa</taxon>
        <taxon>Chordata</taxon>
        <taxon>Craniata</taxon>
        <taxon>Vertebrata</taxon>
        <taxon>Euteleostomi</taxon>
        <taxon>Actinopterygii</taxon>
        <taxon>Neopterygii</taxon>
        <taxon>Teleostei</taxon>
        <taxon>Clupei</taxon>
        <taxon>Clupeiformes</taxon>
        <taxon>Clupeoidei</taxon>
        <taxon>Clupeidae</taxon>
        <taxon>Alosa</taxon>
    </lineage>
</organism>
<evidence type="ECO:0000259" key="1">
    <source>
        <dbReference type="PROSITE" id="PS50835"/>
    </source>
</evidence>
<dbReference type="Proteomes" id="UP000823561">
    <property type="component" value="Chromosome 14"/>
</dbReference>
<feature type="domain" description="Ig-like" evidence="1">
    <location>
        <begin position="73"/>
        <end position="185"/>
    </location>
</feature>
<name>A0AAV6G6K6_9TELE</name>
<proteinExistence type="predicted"/>
<accession>A0AAV6G6K6</accession>
<gene>
    <name evidence="2" type="ORF">AALO_G00189950</name>
</gene>
<dbReference type="AlphaFoldDB" id="A0AAV6G6K6"/>
<sequence>MFSKELGLQEFLKVEKDVPALVGTGSVLHQRGTTDEKSLDWLGVRCGRARRRSIQRSRGLEKLGSILSQVWTPCVMLLRMLHVNPAERRDAGTYRVEITEEATGKTVGDHTVQLIIEAPVSDVDLSISCSANGERSVRCSSNGDSPQFSWSLDGRPLCEADVDLSSDNQTLLMRGDVTGQLTTPD</sequence>
<dbReference type="EMBL" id="JADWDJ010000014">
    <property type="protein sequence ID" value="KAG5270204.1"/>
    <property type="molecule type" value="Genomic_DNA"/>
</dbReference>
<comment type="caution">
    <text evidence="2">The sequence shown here is derived from an EMBL/GenBank/DDBJ whole genome shotgun (WGS) entry which is preliminary data.</text>
</comment>
<evidence type="ECO:0000313" key="2">
    <source>
        <dbReference type="EMBL" id="KAG5270204.1"/>
    </source>
</evidence>
<protein>
    <recommendedName>
        <fullName evidence="1">Ig-like domain-containing protein</fullName>
    </recommendedName>
</protein>
<dbReference type="PROSITE" id="PS50835">
    <property type="entry name" value="IG_LIKE"/>
    <property type="match status" value="1"/>
</dbReference>
<dbReference type="InterPro" id="IPR007110">
    <property type="entry name" value="Ig-like_dom"/>
</dbReference>
<evidence type="ECO:0000313" key="3">
    <source>
        <dbReference type="Proteomes" id="UP000823561"/>
    </source>
</evidence>
<reference evidence="2" key="1">
    <citation type="submission" date="2020-10" db="EMBL/GenBank/DDBJ databases">
        <title>Chromosome-scale genome assembly of the Allis shad, Alosa alosa.</title>
        <authorList>
            <person name="Margot Z."/>
            <person name="Christophe K."/>
            <person name="Cabau C."/>
            <person name="Louis A."/>
            <person name="Berthelot C."/>
            <person name="Parey E."/>
            <person name="Roest Crollius H."/>
            <person name="Montfort J."/>
            <person name="Robinson-Rechavi M."/>
            <person name="Bucao C."/>
            <person name="Bouchez O."/>
            <person name="Gislard M."/>
            <person name="Lluch J."/>
            <person name="Milhes M."/>
            <person name="Lampietro C."/>
            <person name="Lopez Roques C."/>
            <person name="Donnadieu C."/>
            <person name="Braasch I."/>
            <person name="Desvignes T."/>
            <person name="Postlethwait J."/>
            <person name="Bobe J."/>
            <person name="Guiguen Y."/>
        </authorList>
    </citation>
    <scope>NUCLEOTIDE SEQUENCE</scope>
    <source>
        <strain evidence="2">M-15738</strain>
        <tissue evidence="2">Blood</tissue>
    </source>
</reference>
<keyword evidence="3" id="KW-1185">Reference proteome</keyword>